<dbReference type="Proteomes" id="UP000275846">
    <property type="component" value="Unassembled WGS sequence"/>
</dbReference>
<sequence length="289" mass="32934">MRNNKTPRENGKPSEIYKSCVDTLAPWLHEVIAQAWRVEVVPDDWSSGILVPVHKKRFQTVRDSRTRPIQGGFRARRGWADQIFILSRILGSHHRYQQPTVVCFFEFVAAVDSVRRESLWRIIVLDSLPSEIIVMIKAYYGSTTARVLVHNNRSQVFNIRSCVRQCCILSRILFNYAIDRILGKTLHEEGDVELAPGRRLADLDYADDITLLASNIGTLQSMASRVYEVTRSVGLTINAGKPNVVSSWIPAQEKAPTEINGYHLEEVDSFKYIELMWLSNGQSKNYIVA</sequence>
<accession>A0A3P7DM89</accession>
<dbReference type="PANTHER" id="PTHR47027">
    <property type="entry name" value="REVERSE TRANSCRIPTASE DOMAIN-CONTAINING PROTEIN"/>
    <property type="match status" value="1"/>
</dbReference>
<dbReference type="EMBL" id="UYSU01044558">
    <property type="protein sequence ID" value="VDM04879.1"/>
    <property type="molecule type" value="Genomic_DNA"/>
</dbReference>
<name>A0A3P7DM89_SCHSO</name>
<evidence type="ECO:0000313" key="3">
    <source>
        <dbReference type="Proteomes" id="UP000275846"/>
    </source>
</evidence>
<feature type="domain" description="Reverse transcriptase" evidence="1">
    <location>
        <begin position="55"/>
        <end position="255"/>
    </location>
</feature>
<protein>
    <recommendedName>
        <fullName evidence="1">Reverse transcriptase domain-containing protein</fullName>
    </recommendedName>
</protein>
<evidence type="ECO:0000259" key="1">
    <source>
        <dbReference type="Pfam" id="PF00078"/>
    </source>
</evidence>
<dbReference type="Pfam" id="PF00078">
    <property type="entry name" value="RVT_1"/>
    <property type="match status" value="1"/>
</dbReference>
<dbReference type="PANTHER" id="PTHR47027:SF20">
    <property type="entry name" value="REVERSE TRANSCRIPTASE-LIKE PROTEIN WITH RNA-DIRECTED DNA POLYMERASE DOMAIN"/>
    <property type="match status" value="1"/>
</dbReference>
<proteinExistence type="predicted"/>
<dbReference type="OrthoDB" id="6252397at2759"/>
<evidence type="ECO:0000313" key="2">
    <source>
        <dbReference type="EMBL" id="VDM04879.1"/>
    </source>
</evidence>
<organism evidence="2 3">
    <name type="scientific">Schistocephalus solidus</name>
    <name type="common">Tapeworm</name>
    <dbReference type="NCBI Taxonomy" id="70667"/>
    <lineage>
        <taxon>Eukaryota</taxon>
        <taxon>Metazoa</taxon>
        <taxon>Spiralia</taxon>
        <taxon>Lophotrochozoa</taxon>
        <taxon>Platyhelminthes</taxon>
        <taxon>Cestoda</taxon>
        <taxon>Eucestoda</taxon>
        <taxon>Diphyllobothriidea</taxon>
        <taxon>Diphyllobothriidae</taxon>
        <taxon>Schistocephalus</taxon>
    </lineage>
</organism>
<keyword evidence="3" id="KW-1185">Reference proteome</keyword>
<dbReference type="AlphaFoldDB" id="A0A3P7DM89"/>
<reference evidence="2 3" key="1">
    <citation type="submission" date="2018-11" db="EMBL/GenBank/DDBJ databases">
        <authorList>
            <consortium name="Pathogen Informatics"/>
        </authorList>
    </citation>
    <scope>NUCLEOTIDE SEQUENCE [LARGE SCALE GENOMIC DNA]</scope>
    <source>
        <strain evidence="2 3">NST_G2</strain>
    </source>
</reference>
<dbReference type="InterPro" id="IPR000477">
    <property type="entry name" value="RT_dom"/>
</dbReference>
<gene>
    <name evidence="2" type="ORF">SSLN_LOCUS18493</name>
</gene>